<evidence type="ECO:0000256" key="5">
    <source>
        <dbReference type="ARBA" id="ARBA00023180"/>
    </source>
</evidence>
<dbReference type="EMBL" id="ML996092">
    <property type="protein sequence ID" value="KAF2148976.1"/>
    <property type="molecule type" value="Genomic_DNA"/>
</dbReference>
<dbReference type="Pfam" id="PF03227">
    <property type="entry name" value="GILT"/>
    <property type="match status" value="1"/>
</dbReference>
<comment type="similarity">
    <text evidence="2">Belongs to the GILT family.</text>
</comment>
<proteinExistence type="inferred from homology"/>
<gene>
    <name evidence="8" type="ORF">K461DRAFT_297450</name>
</gene>
<dbReference type="OrthoDB" id="958254at2759"/>
<dbReference type="AlphaFoldDB" id="A0A9P4MIP3"/>
<evidence type="ECO:0000256" key="6">
    <source>
        <dbReference type="SAM" id="MobiDB-lite"/>
    </source>
</evidence>
<dbReference type="GO" id="GO:0016671">
    <property type="term" value="F:oxidoreductase activity, acting on a sulfur group of donors, disulfide as acceptor"/>
    <property type="evidence" value="ECO:0007669"/>
    <property type="project" value="InterPro"/>
</dbReference>
<evidence type="ECO:0000256" key="3">
    <source>
        <dbReference type="ARBA" id="ARBA00022525"/>
    </source>
</evidence>
<keyword evidence="9" id="KW-1185">Reference proteome</keyword>
<keyword evidence="4" id="KW-0732">Signal</keyword>
<comment type="caution">
    <text evidence="8">The sequence shown here is derived from an EMBL/GenBank/DDBJ whole genome shotgun (WGS) entry which is preliminary data.</text>
</comment>
<dbReference type="GO" id="GO:0005576">
    <property type="term" value="C:extracellular region"/>
    <property type="evidence" value="ECO:0007669"/>
    <property type="project" value="UniProtKB-SubCell"/>
</dbReference>
<evidence type="ECO:0000313" key="8">
    <source>
        <dbReference type="EMBL" id="KAF2148976.1"/>
    </source>
</evidence>
<keyword evidence="3" id="KW-0964">Secreted</keyword>
<evidence type="ECO:0000313" key="9">
    <source>
        <dbReference type="Proteomes" id="UP000799439"/>
    </source>
</evidence>
<comment type="subcellular location">
    <subcellularLocation>
        <location evidence="1">Secreted</location>
    </subcellularLocation>
</comment>
<keyword evidence="7" id="KW-0472">Membrane</keyword>
<dbReference type="InterPro" id="IPR004911">
    <property type="entry name" value="Interferon-induced_GILT"/>
</dbReference>
<organism evidence="8 9">
    <name type="scientific">Myriangium duriaei CBS 260.36</name>
    <dbReference type="NCBI Taxonomy" id="1168546"/>
    <lineage>
        <taxon>Eukaryota</taxon>
        <taxon>Fungi</taxon>
        <taxon>Dikarya</taxon>
        <taxon>Ascomycota</taxon>
        <taxon>Pezizomycotina</taxon>
        <taxon>Dothideomycetes</taxon>
        <taxon>Dothideomycetidae</taxon>
        <taxon>Myriangiales</taxon>
        <taxon>Myriangiaceae</taxon>
        <taxon>Myriangium</taxon>
    </lineage>
</organism>
<evidence type="ECO:0000256" key="7">
    <source>
        <dbReference type="SAM" id="Phobius"/>
    </source>
</evidence>
<evidence type="ECO:0000256" key="2">
    <source>
        <dbReference type="ARBA" id="ARBA00005679"/>
    </source>
</evidence>
<evidence type="ECO:0000256" key="1">
    <source>
        <dbReference type="ARBA" id="ARBA00004613"/>
    </source>
</evidence>
<keyword evidence="7" id="KW-0812">Transmembrane</keyword>
<feature type="transmembrane region" description="Helical" evidence="7">
    <location>
        <begin position="65"/>
        <end position="86"/>
    </location>
</feature>
<reference evidence="8" key="1">
    <citation type="journal article" date="2020" name="Stud. Mycol.">
        <title>101 Dothideomycetes genomes: a test case for predicting lifestyles and emergence of pathogens.</title>
        <authorList>
            <person name="Haridas S."/>
            <person name="Albert R."/>
            <person name="Binder M."/>
            <person name="Bloem J."/>
            <person name="Labutti K."/>
            <person name="Salamov A."/>
            <person name="Andreopoulos B."/>
            <person name="Baker S."/>
            <person name="Barry K."/>
            <person name="Bills G."/>
            <person name="Bluhm B."/>
            <person name="Cannon C."/>
            <person name="Castanera R."/>
            <person name="Culley D."/>
            <person name="Daum C."/>
            <person name="Ezra D."/>
            <person name="Gonzalez J."/>
            <person name="Henrissat B."/>
            <person name="Kuo A."/>
            <person name="Liang C."/>
            <person name="Lipzen A."/>
            <person name="Lutzoni F."/>
            <person name="Magnuson J."/>
            <person name="Mondo S."/>
            <person name="Nolan M."/>
            <person name="Ohm R."/>
            <person name="Pangilinan J."/>
            <person name="Park H.-J."/>
            <person name="Ramirez L."/>
            <person name="Alfaro M."/>
            <person name="Sun H."/>
            <person name="Tritt A."/>
            <person name="Yoshinaga Y."/>
            <person name="Zwiers L.-H."/>
            <person name="Turgeon B."/>
            <person name="Goodwin S."/>
            <person name="Spatafora J."/>
            <person name="Crous P."/>
            <person name="Grigoriev I."/>
        </authorList>
    </citation>
    <scope>NUCLEOTIDE SEQUENCE</scope>
    <source>
        <strain evidence="8">CBS 260.36</strain>
    </source>
</reference>
<sequence>MADYEKAPLLPASQHDDDQSLEERVKILKDKEEEARLAWIDAGSAHMEAWWRTSKGRTMKRVQRIVIGTMSAISMGLMGLVLYAIADMIVHPGTDWTFPKRIPLEAHIMSKCPDAKDCLNDLVLPAMMEVSHLVDFKLSYIGTPTEQDDGVLCKHGPGECLGNILELCAADLYPDPKIYLGFTMCMTRQYSDIPSRSLVKDCALEHGISFDALNDCASDDHLGKGMDLLRTSVERSHNASVGTSCTVRLDDKVWCVRDDGEWKDCPGGTKVKDLVGEVKKLWNATMYNFEH</sequence>
<dbReference type="PANTHER" id="PTHR13234">
    <property type="entry name" value="GAMMA-INTERFERON INDUCIBLE LYSOSOMAL THIOL REDUCTASE GILT"/>
    <property type="match status" value="1"/>
</dbReference>
<accession>A0A9P4MIP3</accession>
<keyword evidence="7" id="KW-1133">Transmembrane helix</keyword>
<feature type="region of interest" description="Disordered" evidence="6">
    <location>
        <begin position="1"/>
        <end position="21"/>
    </location>
</feature>
<protein>
    <recommendedName>
        <fullName evidence="10">Gamma interferon inducible lysosomal thiol reductase GILT</fullName>
    </recommendedName>
</protein>
<evidence type="ECO:0000256" key="4">
    <source>
        <dbReference type="ARBA" id="ARBA00022729"/>
    </source>
</evidence>
<keyword evidence="5" id="KW-0325">Glycoprotein</keyword>
<dbReference type="PANTHER" id="PTHR13234:SF8">
    <property type="entry name" value="GAMMA-INTERFERON-INDUCIBLE LYSOSOMAL THIOL REDUCTASE"/>
    <property type="match status" value="1"/>
</dbReference>
<dbReference type="Proteomes" id="UP000799439">
    <property type="component" value="Unassembled WGS sequence"/>
</dbReference>
<name>A0A9P4MIP3_9PEZI</name>
<evidence type="ECO:0008006" key="10">
    <source>
        <dbReference type="Google" id="ProtNLM"/>
    </source>
</evidence>